<proteinExistence type="predicted"/>
<accession>A0A1F5G3A9</accession>
<gene>
    <name evidence="1" type="ORF">A2164_01260</name>
</gene>
<evidence type="ECO:0000313" key="1">
    <source>
        <dbReference type="EMBL" id="OGD86348.1"/>
    </source>
</evidence>
<dbReference type="EMBL" id="MFAT01000029">
    <property type="protein sequence ID" value="OGD86348.1"/>
    <property type="molecule type" value="Genomic_DNA"/>
</dbReference>
<dbReference type="AlphaFoldDB" id="A0A1F5G3A9"/>
<reference evidence="1 2" key="1">
    <citation type="journal article" date="2016" name="Nat. Commun.">
        <title>Thousands of microbial genomes shed light on interconnected biogeochemical processes in an aquifer system.</title>
        <authorList>
            <person name="Anantharaman K."/>
            <person name="Brown C.T."/>
            <person name="Hug L.A."/>
            <person name="Sharon I."/>
            <person name="Castelle C.J."/>
            <person name="Probst A.J."/>
            <person name="Thomas B.C."/>
            <person name="Singh A."/>
            <person name="Wilkins M.J."/>
            <person name="Karaoz U."/>
            <person name="Brodie E.L."/>
            <person name="Williams K.H."/>
            <person name="Hubbard S.S."/>
            <person name="Banfield J.F."/>
        </authorList>
    </citation>
    <scope>NUCLEOTIDE SEQUENCE [LARGE SCALE GENOMIC DNA]</scope>
</reference>
<organism evidence="1 2">
    <name type="scientific">Candidatus Curtissbacteria bacterium RBG_13_35_7</name>
    <dbReference type="NCBI Taxonomy" id="1797705"/>
    <lineage>
        <taxon>Bacteria</taxon>
        <taxon>Candidatus Curtissiibacteriota</taxon>
    </lineage>
</organism>
<name>A0A1F5G3A9_9BACT</name>
<comment type="caution">
    <text evidence="1">The sequence shown here is derived from an EMBL/GenBank/DDBJ whole genome shotgun (WGS) entry which is preliminary data.</text>
</comment>
<evidence type="ECO:0000313" key="2">
    <source>
        <dbReference type="Proteomes" id="UP000176317"/>
    </source>
</evidence>
<protein>
    <submittedName>
        <fullName evidence="1">Uncharacterized protein</fullName>
    </submittedName>
</protein>
<sequence>MYLRIRNKISVIGKNIKIEAIKAKPNKYGLRSYVAISIKAEVTNPIAIAIIDGLNFDNMIFFKVATTIQ</sequence>
<dbReference type="Proteomes" id="UP000176317">
    <property type="component" value="Unassembled WGS sequence"/>
</dbReference>